<name>K1QPX2_MAGGI</name>
<organism evidence="1">
    <name type="scientific">Magallana gigas</name>
    <name type="common">Pacific oyster</name>
    <name type="synonym">Crassostrea gigas</name>
    <dbReference type="NCBI Taxonomy" id="29159"/>
    <lineage>
        <taxon>Eukaryota</taxon>
        <taxon>Metazoa</taxon>
        <taxon>Spiralia</taxon>
        <taxon>Lophotrochozoa</taxon>
        <taxon>Mollusca</taxon>
        <taxon>Bivalvia</taxon>
        <taxon>Autobranchia</taxon>
        <taxon>Pteriomorphia</taxon>
        <taxon>Ostreida</taxon>
        <taxon>Ostreoidea</taxon>
        <taxon>Ostreidae</taxon>
        <taxon>Magallana</taxon>
    </lineage>
</organism>
<proteinExistence type="predicted"/>
<dbReference type="EMBL" id="JH818721">
    <property type="protein sequence ID" value="EKC38987.1"/>
    <property type="molecule type" value="Genomic_DNA"/>
</dbReference>
<evidence type="ECO:0000313" key="1">
    <source>
        <dbReference type="EMBL" id="EKC38987.1"/>
    </source>
</evidence>
<protein>
    <submittedName>
        <fullName evidence="1">Uncharacterized protein</fullName>
    </submittedName>
</protein>
<dbReference type="InParanoid" id="K1QPX2"/>
<dbReference type="HOGENOM" id="CLU_2814918_0_0_1"/>
<gene>
    <name evidence="1" type="ORF">CGI_10018816</name>
</gene>
<accession>K1QPX2</accession>
<reference evidence="1" key="1">
    <citation type="journal article" date="2012" name="Nature">
        <title>The oyster genome reveals stress adaptation and complexity of shell formation.</title>
        <authorList>
            <person name="Zhang G."/>
            <person name="Fang X."/>
            <person name="Guo X."/>
            <person name="Li L."/>
            <person name="Luo R."/>
            <person name="Xu F."/>
            <person name="Yang P."/>
            <person name="Zhang L."/>
            <person name="Wang X."/>
            <person name="Qi H."/>
            <person name="Xiong Z."/>
            <person name="Que H."/>
            <person name="Xie Y."/>
            <person name="Holland P.W."/>
            <person name="Paps J."/>
            <person name="Zhu Y."/>
            <person name="Wu F."/>
            <person name="Chen Y."/>
            <person name="Wang J."/>
            <person name="Peng C."/>
            <person name="Meng J."/>
            <person name="Yang L."/>
            <person name="Liu J."/>
            <person name="Wen B."/>
            <person name="Zhang N."/>
            <person name="Huang Z."/>
            <person name="Zhu Q."/>
            <person name="Feng Y."/>
            <person name="Mount A."/>
            <person name="Hedgecock D."/>
            <person name="Xu Z."/>
            <person name="Liu Y."/>
            <person name="Domazet-Loso T."/>
            <person name="Du Y."/>
            <person name="Sun X."/>
            <person name="Zhang S."/>
            <person name="Liu B."/>
            <person name="Cheng P."/>
            <person name="Jiang X."/>
            <person name="Li J."/>
            <person name="Fan D."/>
            <person name="Wang W."/>
            <person name="Fu W."/>
            <person name="Wang T."/>
            <person name="Wang B."/>
            <person name="Zhang J."/>
            <person name="Peng Z."/>
            <person name="Li Y."/>
            <person name="Li N."/>
            <person name="Wang J."/>
            <person name="Chen M."/>
            <person name="He Y."/>
            <person name="Tan F."/>
            <person name="Song X."/>
            <person name="Zheng Q."/>
            <person name="Huang R."/>
            <person name="Yang H."/>
            <person name="Du X."/>
            <person name="Chen L."/>
            <person name="Yang M."/>
            <person name="Gaffney P.M."/>
            <person name="Wang S."/>
            <person name="Luo L."/>
            <person name="She Z."/>
            <person name="Ming Y."/>
            <person name="Huang W."/>
            <person name="Zhang S."/>
            <person name="Huang B."/>
            <person name="Zhang Y."/>
            <person name="Qu T."/>
            <person name="Ni P."/>
            <person name="Miao G."/>
            <person name="Wang J."/>
            <person name="Wang Q."/>
            <person name="Steinberg C.E."/>
            <person name="Wang H."/>
            <person name="Li N."/>
            <person name="Qian L."/>
            <person name="Zhang G."/>
            <person name="Li Y."/>
            <person name="Yang H."/>
            <person name="Liu X."/>
            <person name="Wang J."/>
            <person name="Yin Y."/>
            <person name="Wang J."/>
        </authorList>
    </citation>
    <scope>NUCLEOTIDE SEQUENCE [LARGE SCALE GENOMIC DNA]</scope>
    <source>
        <strain evidence="1">05x7-T-G4-1.051#20</strain>
    </source>
</reference>
<sequence length="67" mass="7354">MCAPTFKIKWGVAYHQMTLKCNGPITDEISSIKLDLPVTYAIMREDAKGPTCILAITVRTLTSGHTT</sequence>
<dbReference type="AlphaFoldDB" id="K1QPX2"/>